<comment type="caution">
    <text evidence="2">The sequence shown here is derived from an EMBL/GenBank/DDBJ whole genome shotgun (WGS) entry which is preliminary data.</text>
</comment>
<evidence type="ECO:0000313" key="3">
    <source>
        <dbReference type="Proteomes" id="UP001151760"/>
    </source>
</evidence>
<protein>
    <submittedName>
        <fullName evidence="2">Uncharacterized protein</fullName>
    </submittedName>
</protein>
<reference evidence="2" key="2">
    <citation type="submission" date="2022-01" db="EMBL/GenBank/DDBJ databases">
        <authorList>
            <person name="Yamashiro T."/>
            <person name="Shiraishi A."/>
            <person name="Satake H."/>
            <person name="Nakayama K."/>
        </authorList>
    </citation>
    <scope>NUCLEOTIDE SEQUENCE</scope>
</reference>
<reference evidence="2" key="1">
    <citation type="journal article" date="2022" name="Int. J. Mol. Sci.">
        <title>Draft Genome of Tanacetum Coccineum: Genomic Comparison of Closely Related Tanacetum-Family Plants.</title>
        <authorList>
            <person name="Yamashiro T."/>
            <person name="Shiraishi A."/>
            <person name="Nakayama K."/>
            <person name="Satake H."/>
        </authorList>
    </citation>
    <scope>NUCLEOTIDE SEQUENCE</scope>
</reference>
<dbReference type="EMBL" id="BQNB010020094">
    <property type="protein sequence ID" value="GJT92278.1"/>
    <property type="molecule type" value="Genomic_DNA"/>
</dbReference>
<dbReference type="Proteomes" id="UP001151760">
    <property type="component" value="Unassembled WGS sequence"/>
</dbReference>
<evidence type="ECO:0000256" key="1">
    <source>
        <dbReference type="SAM" id="Phobius"/>
    </source>
</evidence>
<accession>A0ABQ5HWR3</accession>
<keyword evidence="1" id="KW-0472">Membrane</keyword>
<name>A0ABQ5HWR3_9ASTR</name>
<keyword evidence="1" id="KW-0812">Transmembrane</keyword>
<keyword evidence="1" id="KW-1133">Transmembrane helix</keyword>
<evidence type="ECO:0000313" key="2">
    <source>
        <dbReference type="EMBL" id="GJT92278.1"/>
    </source>
</evidence>
<gene>
    <name evidence="2" type="ORF">Tco_1081123</name>
</gene>
<organism evidence="2 3">
    <name type="scientific">Tanacetum coccineum</name>
    <dbReference type="NCBI Taxonomy" id="301880"/>
    <lineage>
        <taxon>Eukaryota</taxon>
        <taxon>Viridiplantae</taxon>
        <taxon>Streptophyta</taxon>
        <taxon>Embryophyta</taxon>
        <taxon>Tracheophyta</taxon>
        <taxon>Spermatophyta</taxon>
        <taxon>Magnoliopsida</taxon>
        <taxon>eudicotyledons</taxon>
        <taxon>Gunneridae</taxon>
        <taxon>Pentapetalae</taxon>
        <taxon>asterids</taxon>
        <taxon>campanulids</taxon>
        <taxon>Asterales</taxon>
        <taxon>Asteraceae</taxon>
        <taxon>Asteroideae</taxon>
        <taxon>Anthemideae</taxon>
        <taxon>Anthemidinae</taxon>
        <taxon>Tanacetum</taxon>
    </lineage>
</organism>
<feature type="transmembrane region" description="Helical" evidence="1">
    <location>
        <begin position="172"/>
        <end position="189"/>
    </location>
</feature>
<proteinExistence type="predicted"/>
<keyword evidence="3" id="KW-1185">Reference proteome</keyword>
<sequence>MYNTTTIIVVDSDADYTSDSNIIPYDQYVEDNEEHVVQSNVSSVRNDALMSILDEMHEQGVQSMSTNKQVKVVNDTLTSELARYKELVGIEDIKAQLEMAICKFATRSSCQYNVIAQGDNHYSTDCDKRIKSLDAFTRKMGIPPAKTENKKEIAKRYPILLHSVDIRQNTNFVRAFYTLANVPLFLYSYSGMLLTLLMNDWVYSFKTMSSGLTLCAVLLRKKLILEWVDDVDTVKILDKDDTARVSVTSCQTILSYPNSCISPPCQEIIHLQHRSCGICEHAPLDNKGNSQSDYGVGERQCTDVQACKVTLELHKPKENTTYHGFNAIFQEVGSNLYPKVMWALVDQSLSTCMMLPYSLRWKEVDEELAYVHFCDDPGPYRKGNSRFSALSLAMKREIATRFSFEGKIVVLQTAVPNMALTASADVPSSVTETTDTTSTTATTTASSSNLQSYVILYRKIKIMKKSQKSQLLT</sequence>